<reference evidence="1" key="1">
    <citation type="submission" date="2022-04" db="EMBL/GenBank/DDBJ databases">
        <title>Complete genome sequence of a cyanobacterium, Nostoc sp. SO-36, isolated in Antarctica.</title>
        <authorList>
            <person name="Kanesaki Y."/>
            <person name="Effendi D."/>
            <person name="Sakamoto T."/>
            <person name="Ohtani S."/>
            <person name="Awai K."/>
        </authorList>
    </citation>
    <scope>NUCLEOTIDE SEQUENCE</scope>
    <source>
        <strain evidence="1">SO-36</strain>
    </source>
</reference>
<organism evidence="1 2">
    <name type="scientific">Nostoc cf. commune SO-36</name>
    <dbReference type="NCBI Taxonomy" id="449208"/>
    <lineage>
        <taxon>Bacteria</taxon>
        <taxon>Bacillati</taxon>
        <taxon>Cyanobacteriota</taxon>
        <taxon>Cyanophyceae</taxon>
        <taxon>Nostocales</taxon>
        <taxon>Nostocaceae</taxon>
        <taxon>Nostoc</taxon>
    </lineage>
</organism>
<keyword evidence="2" id="KW-1185">Reference proteome</keyword>
<protein>
    <submittedName>
        <fullName evidence="1">Uncharacterized protein</fullName>
    </submittedName>
</protein>
<proteinExistence type="predicted"/>
<accession>A0ABM7Z7W2</accession>
<dbReference type="Proteomes" id="UP001055453">
    <property type="component" value="Chromosome"/>
</dbReference>
<dbReference type="RefSeq" id="WP_251956708.1">
    <property type="nucleotide sequence ID" value="NZ_AP025732.1"/>
</dbReference>
<evidence type="ECO:0000313" key="1">
    <source>
        <dbReference type="EMBL" id="BDI19275.1"/>
    </source>
</evidence>
<name>A0ABM7Z7W2_NOSCO</name>
<sequence length="71" mass="8176">MPFNAVAFSWDGKYLATANQIYSLIPSPEDFVVKVWFLSPENLVNEAGSRLMSNLNLTQLEWEQYLISQSY</sequence>
<gene>
    <name evidence="1" type="ORF">ANSO36C_50770</name>
</gene>
<evidence type="ECO:0000313" key="2">
    <source>
        <dbReference type="Proteomes" id="UP001055453"/>
    </source>
</evidence>
<dbReference type="EMBL" id="AP025732">
    <property type="protein sequence ID" value="BDI19275.1"/>
    <property type="molecule type" value="Genomic_DNA"/>
</dbReference>